<dbReference type="SUPFAM" id="SSF52540">
    <property type="entry name" value="P-loop containing nucleoside triphosphate hydrolases"/>
    <property type="match status" value="1"/>
</dbReference>
<keyword evidence="4 6" id="KW-0067">ATP-binding</keyword>
<keyword evidence="2" id="KW-0813">Transport</keyword>
<sequence length="302" mass="30485">MIEVTGLTKRFGGAPAVEDASFTVRPGAVTGFLGPNGAGKTTTLRMILGLDRPDAGTARIDGRRYPELEHPTRVVGALLDAGDITPRRRARDHLRWLAAAAGIGDDRVEEVLGLVGLADVAGKRAGEFSLGMLQRLGLAAALLGDPAHLVLDEPVNGLDPEGIAWVRGLLRDLAAEGRTVLVSSHLLAEMARTADHVIVIGRGRILADAPAAELAAGAGPRTRVAAADPEALRRALAAAGLAPVAGAGAGGALVVPAGAAEVGRAALAGGVALTELTAVGGGLEEAFMELTGSAVDYRGGAA</sequence>
<evidence type="ECO:0000256" key="4">
    <source>
        <dbReference type="ARBA" id="ARBA00022840"/>
    </source>
</evidence>
<keyword evidence="7" id="KW-1185">Reference proteome</keyword>
<dbReference type="PANTHER" id="PTHR43335:SF4">
    <property type="entry name" value="ABC TRANSPORTER, ATP-BINDING PROTEIN"/>
    <property type="match status" value="1"/>
</dbReference>
<dbReference type="GO" id="GO:0016887">
    <property type="term" value="F:ATP hydrolysis activity"/>
    <property type="evidence" value="ECO:0007669"/>
    <property type="project" value="InterPro"/>
</dbReference>
<dbReference type="PANTHER" id="PTHR43335">
    <property type="entry name" value="ABC TRANSPORTER, ATP-BINDING PROTEIN"/>
    <property type="match status" value="1"/>
</dbReference>
<name>A0A1L7D026_9CORY</name>
<comment type="similarity">
    <text evidence="1">Belongs to the ABC transporter superfamily.</text>
</comment>
<dbReference type="InterPro" id="IPR027417">
    <property type="entry name" value="P-loop_NTPase"/>
</dbReference>
<dbReference type="KEGG" id="csph:CSPHI_11000"/>
<dbReference type="EMBL" id="CP009248">
    <property type="protein sequence ID" value="APT91420.1"/>
    <property type="molecule type" value="Genomic_DNA"/>
</dbReference>
<accession>A0A1L7D026</accession>
<dbReference type="Gene3D" id="3.40.50.300">
    <property type="entry name" value="P-loop containing nucleotide triphosphate hydrolases"/>
    <property type="match status" value="1"/>
</dbReference>
<evidence type="ECO:0000256" key="2">
    <source>
        <dbReference type="ARBA" id="ARBA00022448"/>
    </source>
</evidence>
<dbReference type="GO" id="GO:0005524">
    <property type="term" value="F:ATP binding"/>
    <property type="evidence" value="ECO:0007669"/>
    <property type="project" value="UniProtKB-KW"/>
</dbReference>
<dbReference type="InterPro" id="IPR017871">
    <property type="entry name" value="ABC_transporter-like_CS"/>
</dbReference>
<dbReference type="PROSITE" id="PS50893">
    <property type="entry name" value="ABC_TRANSPORTER_2"/>
    <property type="match status" value="1"/>
</dbReference>
<reference evidence="6 7" key="1">
    <citation type="submission" date="2014-08" db="EMBL/GenBank/DDBJ databases">
        <title>Complete genome sequence of Corynebacterium sphenisci CECT 5990(T) (=DSM 44792(T)), isolated from healthy wild penguins.</title>
        <authorList>
            <person name="Ruckert C."/>
            <person name="Albersmeier A."/>
            <person name="Winkler A."/>
            <person name="Kalinowski J."/>
        </authorList>
    </citation>
    <scope>NUCLEOTIDE SEQUENCE [LARGE SCALE GENOMIC DNA]</scope>
    <source>
        <strain evidence="6 7">DSM 44792</strain>
    </source>
</reference>
<dbReference type="Proteomes" id="UP000185469">
    <property type="component" value="Chromosome"/>
</dbReference>
<dbReference type="OrthoDB" id="9804819at2"/>
<dbReference type="AlphaFoldDB" id="A0A1L7D026"/>
<dbReference type="Pfam" id="PF00005">
    <property type="entry name" value="ABC_tran"/>
    <property type="match status" value="1"/>
</dbReference>
<evidence type="ECO:0000256" key="3">
    <source>
        <dbReference type="ARBA" id="ARBA00022741"/>
    </source>
</evidence>
<protein>
    <submittedName>
        <fullName evidence="6">ABC transporter ATP-binding protein</fullName>
    </submittedName>
</protein>
<feature type="domain" description="ABC transporter" evidence="5">
    <location>
        <begin position="2"/>
        <end position="227"/>
    </location>
</feature>
<dbReference type="STRING" id="1437874.CSPHI_11000"/>
<evidence type="ECO:0000259" key="5">
    <source>
        <dbReference type="PROSITE" id="PS50893"/>
    </source>
</evidence>
<gene>
    <name evidence="6" type="ORF">CSPHI_11000</name>
</gene>
<dbReference type="PROSITE" id="PS00211">
    <property type="entry name" value="ABC_TRANSPORTER_1"/>
    <property type="match status" value="1"/>
</dbReference>
<dbReference type="InterPro" id="IPR003593">
    <property type="entry name" value="AAA+_ATPase"/>
</dbReference>
<evidence type="ECO:0000256" key="1">
    <source>
        <dbReference type="ARBA" id="ARBA00005417"/>
    </source>
</evidence>
<evidence type="ECO:0000313" key="6">
    <source>
        <dbReference type="EMBL" id="APT91420.1"/>
    </source>
</evidence>
<dbReference type="RefSeq" id="WP_075693181.1">
    <property type="nucleotide sequence ID" value="NZ_CP009248.1"/>
</dbReference>
<dbReference type="InterPro" id="IPR003439">
    <property type="entry name" value="ABC_transporter-like_ATP-bd"/>
</dbReference>
<evidence type="ECO:0000313" key="7">
    <source>
        <dbReference type="Proteomes" id="UP000185469"/>
    </source>
</evidence>
<organism evidence="6 7">
    <name type="scientific">Corynebacterium sphenisci DSM 44792</name>
    <dbReference type="NCBI Taxonomy" id="1437874"/>
    <lineage>
        <taxon>Bacteria</taxon>
        <taxon>Bacillati</taxon>
        <taxon>Actinomycetota</taxon>
        <taxon>Actinomycetes</taxon>
        <taxon>Mycobacteriales</taxon>
        <taxon>Corynebacteriaceae</taxon>
        <taxon>Corynebacterium</taxon>
    </lineage>
</organism>
<dbReference type="SMART" id="SM00382">
    <property type="entry name" value="AAA"/>
    <property type="match status" value="1"/>
</dbReference>
<proteinExistence type="inferred from homology"/>
<keyword evidence="3" id="KW-0547">Nucleotide-binding</keyword>